<accession>A0A347ZNV2</accession>
<dbReference type="PRINTS" id="PR00762">
    <property type="entry name" value="CLCHANNEL"/>
</dbReference>
<evidence type="ECO:0000256" key="7">
    <source>
        <dbReference type="ARBA" id="ARBA00023214"/>
    </source>
</evidence>
<dbReference type="CDD" id="cd01031">
    <property type="entry name" value="EriC"/>
    <property type="match status" value="1"/>
</dbReference>
<keyword evidence="6 8" id="KW-0472">Membrane</keyword>
<evidence type="ECO:0000259" key="9">
    <source>
        <dbReference type="PROSITE" id="PS51202"/>
    </source>
</evidence>
<reference evidence="10 11" key="1">
    <citation type="submission" date="2018-08" db="EMBL/GenBank/DDBJ databases">
        <title>Genomic Encyclopedia of Type Strains, Phase IV (KMG-IV): sequencing the most valuable type-strain genomes for metagenomic binning, comparative biology and taxonomic classification.</title>
        <authorList>
            <person name="Goeker M."/>
        </authorList>
    </citation>
    <scope>NUCLEOTIDE SEQUENCE [LARGE SCALE GENOMIC DNA]</scope>
    <source>
        <strain evidence="10 11">DSM 23923</strain>
    </source>
</reference>
<dbReference type="NCBIfam" id="NF003640">
    <property type="entry name" value="PRK05277.1"/>
    <property type="match status" value="1"/>
</dbReference>
<dbReference type="SUPFAM" id="SSF81340">
    <property type="entry name" value="Clc chloride channel"/>
    <property type="match status" value="1"/>
</dbReference>
<proteinExistence type="predicted"/>
<dbReference type="InterPro" id="IPR001807">
    <property type="entry name" value="ClC"/>
</dbReference>
<feature type="transmembrane region" description="Helical" evidence="8">
    <location>
        <begin position="36"/>
        <end position="56"/>
    </location>
</feature>
<comment type="subcellular location">
    <subcellularLocation>
        <location evidence="1">Membrane</location>
        <topology evidence="1">Multi-pass membrane protein</topology>
    </subcellularLocation>
</comment>
<feature type="transmembrane region" description="Helical" evidence="8">
    <location>
        <begin position="346"/>
        <end position="366"/>
    </location>
</feature>
<keyword evidence="5" id="KW-0406">Ion transport</keyword>
<protein>
    <submittedName>
        <fullName evidence="10">CIC family chloride channel protein</fullName>
    </submittedName>
</protein>
<evidence type="ECO:0000313" key="11">
    <source>
        <dbReference type="Proteomes" id="UP000256388"/>
    </source>
</evidence>
<feature type="transmembrane region" description="Helical" evidence="8">
    <location>
        <begin position="243"/>
        <end position="262"/>
    </location>
</feature>
<comment type="caution">
    <text evidence="10">The sequence shown here is derived from an EMBL/GenBank/DDBJ whole genome shotgun (WGS) entry which is preliminary data.</text>
</comment>
<dbReference type="PROSITE" id="PS51202">
    <property type="entry name" value="RCK_C"/>
    <property type="match status" value="1"/>
</dbReference>
<dbReference type="Gene3D" id="1.10.3080.10">
    <property type="entry name" value="Clc chloride channel"/>
    <property type="match status" value="1"/>
</dbReference>
<keyword evidence="3 8" id="KW-0812">Transmembrane</keyword>
<name>A0A347ZNV2_9CHLR</name>
<dbReference type="PANTHER" id="PTHR45711:SF6">
    <property type="entry name" value="CHLORIDE CHANNEL PROTEIN"/>
    <property type="match status" value="1"/>
</dbReference>
<dbReference type="Pfam" id="PF00654">
    <property type="entry name" value="Voltage_CLC"/>
    <property type="match status" value="1"/>
</dbReference>
<dbReference type="Gene3D" id="3.30.70.1450">
    <property type="entry name" value="Regulator of K+ conductance, C-terminal domain"/>
    <property type="match status" value="1"/>
</dbReference>
<evidence type="ECO:0000256" key="4">
    <source>
        <dbReference type="ARBA" id="ARBA00022989"/>
    </source>
</evidence>
<dbReference type="Proteomes" id="UP000256388">
    <property type="component" value="Unassembled WGS sequence"/>
</dbReference>
<feature type="transmembrane region" description="Helical" evidence="8">
    <location>
        <begin position="173"/>
        <end position="197"/>
    </location>
</feature>
<evidence type="ECO:0000256" key="2">
    <source>
        <dbReference type="ARBA" id="ARBA00022448"/>
    </source>
</evidence>
<dbReference type="SUPFAM" id="SSF116726">
    <property type="entry name" value="TrkA C-terminal domain-like"/>
    <property type="match status" value="1"/>
</dbReference>
<feature type="transmembrane region" description="Helical" evidence="8">
    <location>
        <begin position="125"/>
        <end position="143"/>
    </location>
</feature>
<dbReference type="GO" id="GO:0006813">
    <property type="term" value="P:potassium ion transport"/>
    <property type="evidence" value="ECO:0007669"/>
    <property type="project" value="InterPro"/>
</dbReference>
<feature type="transmembrane region" description="Helical" evidence="8">
    <location>
        <begin position="282"/>
        <end position="299"/>
    </location>
</feature>
<gene>
    <name evidence="10" type="ORF">DFR64_1958</name>
</gene>
<dbReference type="InterPro" id="IPR006037">
    <property type="entry name" value="RCK_C"/>
</dbReference>
<dbReference type="GO" id="GO:0005886">
    <property type="term" value="C:plasma membrane"/>
    <property type="evidence" value="ECO:0007669"/>
    <property type="project" value="TreeGrafter"/>
</dbReference>
<feature type="domain" description="RCK C-terminal" evidence="9">
    <location>
        <begin position="446"/>
        <end position="527"/>
    </location>
</feature>
<dbReference type="RefSeq" id="WP_158674918.1">
    <property type="nucleotide sequence ID" value="NZ_AP018437.1"/>
</dbReference>
<dbReference type="GO" id="GO:0005247">
    <property type="term" value="F:voltage-gated chloride channel activity"/>
    <property type="evidence" value="ECO:0007669"/>
    <property type="project" value="TreeGrafter"/>
</dbReference>
<dbReference type="PANTHER" id="PTHR45711">
    <property type="entry name" value="CHLORIDE CHANNEL PROTEIN"/>
    <property type="match status" value="1"/>
</dbReference>
<evidence type="ECO:0000256" key="5">
    <source>
        <dbReference type="ARBA" id="ARBA00023065"/>
    </source>
</evidence>
<evidence type="ECO:0000313" key="10">
    <source>
        <dbReference type="EMBL" id="REG08586.1"/>
    </source>
</evidence>
<feature type="transmembrane region" description="Helical" evidence="8">
    <location>
        <begin position="314"/>
        <end position="334"/>
    </location>
</feature>
<keyword evidence="11" id="KW-1185">Reference proteome</keyword>
<evidence type="ECO:0000256" key="6">
    <source>
        <dbReference type="ARBA" id="ARBA00023136"/>
    </source>
</evidence>
<dbReference type="Pfam" id="PF02080">
    <property type="entry name" value="TrkA_C"/>
    <property type="match status" value="1"/>
</dbReference>
<sequence>MEEKESIQDQKFDHTVSEIHEYETIRHRRRRMLPRAALVGVASGALASLFGLVLSWGDDLRANLLNWAHQWPAAGWLVPVVFCGLGTAAAVFLVINKAPETSGSGIPHLKAVLHRFRTLSWKRVLPVKFISGTLALGSGLLLGREGPTVQMGGAVGDAVAEGLKLHPKERRTMIAAGAGAGLAAAFNAPLSGLTFVLEEVQRDFQPVVFTCAFMAAVTANITARFFRGSSPVFSIPSYPTPPLLSLPLFALLGIAAGLLGVLFNRGLIGMLDLFSKLRGKNALIAAASVGGIVGLITWFNPQLTGSGHELAEDALAGGLVLGAIPAFYLIRFALTIASYGTGVAGGIFAPLLVLGALMGLGIGQAANYFLPALVPQPAVFAVVGMAALFTGIVRAPLTGIFLIIEMTGNYDQMLPLLVACFFAYDIADLLKDMPIYEALMERDLSRNGIHAQLQIPTILEIEIEEGAPFDGKRVKSLGLPPGCVIASITQDGLEVVPTAQTRLESSMKITAVIDPEAADSVAILHSGCKTP</sequence>
<feature type="transmembrane region" description="Helical" evidence="8">
    <location>
        <begin position="76"/>
        <end position="95"/>
    </location>
</feature>
<dbReference type="AlphaFoldDB" id="A0A347ZNV2"/>
<evidence type="ECO:0000256" key="1">
    <source>
        <dbReference type="ARBA" id="ARBA00004141"/>
    </source>
</evidence>
<evidence type="ECO:0000256" key="8">
    <source>
        <dbReference type="SAM" id="Phobius"/>
    </source>
</evidence>
<dbReference type="InterPro" id="IPR014743">
    <property type="entry name" value="Cl-channel_core"/>
</dbReference>
<keyword evidence="7" id="KW-0868">Chloride</keyword>
<evidence type="ECO:0000256" key="3">
    <source>
        <dbReference type="ARBA" id="ARBA00022692"/>
    </source>
</evidence>
<dbReference type="EMBL" id="QUMS01000002">
    <property type="protein sequence ID" value="REG08586.1"/>
    <property type="molecule type" value="Genomic_DNA"/>
</dbReference>
<feature type="transmembrane region" description="Helical" evidence="8">
    <location>
        <begin position="378"/>
        <end position="404"/>
    </location>
</feature>
<dbReference type="OrthoDB" id="9812438at2"/>
<keyword evidence="4 8" id="KW-1133">Transmembrane helix</keyword>
<feature type="transmembrane region" description="Helical" evidence="8">
    <location>
        <begin position="204"/>
        <end position="223"/>
    </location>
</feature>
<keyword evidence="2" id="KW-0813">Transport</keyword>
<dbReference type="InterPro" id="IPR036721">
    <property type="entry name" value="RCK_C_sf"/>
</dbReference>
<organism evidence="10 11">
    <name type="scientific">Pelolinea submarina</name>
    <dbReference type="NCBI Taxonomy" id="913107"/>
    <lineage>
        <taxon>Bacteria</taxon>
        <taxon>Bacillati</taxon>
        <taxon>Chloroflexota</taxon>
        <taxon>Anaerolineae</taxon>
        <taxon>Anaerolineales</taxon>
        <taxon>Anaerolineaceae</taxon>
        <taxon>Pelolinea</taxon>
    </lineage>
</organism>
<dbReference type="GO" id="GO:0008324">
    <property type="term" value="F:monoatomic cation transmembrane transporter activity"/>
    <property type="evidence" value="ECO:0007669"/>
    <property type="project" value="InterPro"/>
</dbReference>